<comment type="similarity">
    <text evidence="2">Belongs to the ABC transporter superfamily.</text>
</comment>
<evidence type="ECO:0000313" key="7">
    <source>
        <dbReference type="EMBL" id="PZW39290.1"/>
    </source>
</evidence>
<dbReference type="InterPro" id="IPR027417">
    <property type="entry name" value="P-loop_NTPase"/>
</dbReference>
<dbReference type="SMART" id="SM00382">
    <property type="entry name" value="AAA"/>
    <property type="match status" value="1"/>
</dbReference>
<dbReference type="PANTHER" id="PTHR43776:SF7">
    <property type="entry name" value="D,D-DIPEPTIDE TRANSPORT ATP-BINDING PROTEIN DDPF-RELATED"/>
    <property type="match status" value="1"/>
</dbReference>
<evidence type="ECO:0000256" key="2">
    <source>
        <dbReference type="ARBA" id="ARBA00005417"/>
    </source>
</evidence>
<gene>
    <name evidence="7" type="ORF">C8P66_13025</name>
</gene>
<dbReference type="PROSITE" id="PS00211">
    <property type="entry name" value="ABC_TRANSPORTER_1"/>
    <property type="match status" value="1"/>
</dbReference>
<dbReference type="EMBL" id="QKYU01000030">
    <property type="protein sequence ID" value="PZW39290.1"/>
    <property type="molecule type" value="Genomic_DNA"/>
</dbReference>
<dbReference type="Pfam" id="PF00005">
    <property type="entry name" value="ABC_tran"/>
    <property type="match status" value="1"/>
</dbReference>
<keyword evidence="8" id="KW-1185">Reference proteome</keyword>
<evidence type="ECO:0000259" key="6">
    <source>
        <dbReference type="PROSITE" id="PS50893"/>
    </source>
</evidence>
<dbReference type="FunFam" id="3.40.50.300:FF:000016">
    <property type="entry name" value="Oligopeptide ABC transporter ATP-binding component"/>
    <property type="match status" value="1"/>
</dbReference>
<comment type="caution">
    <text evidence="7">The sequence shown here is derived from an EMBL/GenBank/DDBJ whole genome shotgun (WGS) entry which is preliminary data.</text>
</comment>
<dbReference type="PROSITE" id="PS50893">
    <property type="entry name" value="ABC_TRANSPORTER_2"/>
    <property type="match status" value="1"/>
</dbReference>
<dbReference type="Pfam" id="PF08352">
    <property type="entry name" value="oligo_HPY"/>
    <property type="match status" value="1"/>
</dbReference>
<dbReference type="GO" id="GO:0005886">
    <property type="term" value="C:plasma membrane"/>
    <property type="evidence" value="ECO:0007669"/>
    <property type="project" value="UniProtKB-SubCell"/>
</dbReference>
<dbReference type="GO" id="GO:0005524">
    <property type="term" value="F:ATP binding"/>
    <property type="evidence" value="ECO:0007669"/>
    <property type="project" value="UniProtKB-KW"/>
</dbReference>
<dbReference type="InterPro" id="IPR013563">
    <property type="entry name" value="Oligopep_ABC_C"/>
</dbReference>
<keyword evidence="4" id="KW-0547">Nucleotide-binding</keyword>
<feature type="domain" description="ABC transporter" evidence="6">
    <location>
        <begin position="6"/>
        <end position="256"/>
    </location>
</feature>
<dbReference type="SUPFAM" id="SSF52540">
    <property type="entry name" value="P-loop containing nucleoside triphosphate hydrolases"/>
    <property type="match status" value="1"/>
</dbReference>
<accession>A0A2W7JV17</accession>
<dbReference type="PANTHER" id="PTHR43776">
    <property type="entry name" value="TRANSPORT ATP-BINDING PROTEIN"/>
    <property type="match status" value="1"/>
</dbReference>
<dbReference type="Proteomes" id="UP000249688">
    <property type="component" value="Unassembled WGS sequence"/>
</dbReference>
<keyword evidence="5 7" id="KW-0067">ATP-binding</keyword>
<organism evidence="7 8">
    <name type="scientific">Humitalea rosea</name>
    <dbReference type="NCBI Taxonomy" id="990373"/>
    <lineage>
        <taxon>Bacteria</taxon>
        <taxon>Pseudomonadati</taxon>
        <taxon>Pseudomonadota</taxon>
        <taxon>Alphaproteobacteria</taxon>
        <taxon>Acetobacterales</taxon>
        <taxon>Roseomonadaceae</taxon>
        <taxon>Humitalea</taxon>
    </lineage>
</organism>
<name>A0A2W7JV17_9PROT</name>
<evidence type="ECO:0000256" key="3">
    <source>
        <dbReference type="ARBA" id="ARBA00022448"/>
    </source>
</evidence>
<evidence type="ECO:0000256" key="1">
    <source>
        <dbReference type="ARBA" id="ARBA00004417"/>
    </source>
</evidence>
<dbReference type="InterPro" id="IPR003439">
    <property type="entry name" value="ABC_transporter-like_ATP-bd"/>
</dbReference>
<evidence type="ECO:0000313" key="8">
    <source>
        <dbReference type="Proteomes" id="UP000249688"/>
    </source>
</evidence>
<keyword evidence="3" id="KW-0813">Transport</keyword>
<evidence type="ECO:0000256" key="5">
    <source>
        <dbReference type="ARBA" id="ARBA00022840"/>
    </source>
</evidence>
<dbReference type="InterPro" id="IPR017871">
    <property type="entry name" value="ABC_transporter-like_CS"/>
</dbReference>
<dbReference type="GO" id="GO:0055085">
    <property type="term" value="P:transmembrane transport"/>
    <property type="evidence" value="ECO:0007669"/>
    <property type="project" value="UniProtKB-ARBA"/>
</dbReference>
<proteinExistence type="inferred from homology"/>
<dbReference type="InterPro" id="IPR050319">
    <property type="entry name" value="ABC_transp_ATP-bind"/>
</dbReference>
<dbReference type="InterPro" id="IPR003593">
    <property type="entry name" value="AAA+_ATPase"/>
</dbReference>
<dbReference type="AlphaFoldDB" id="A0A2W7JV17"/>
<protein>
    <submittedName>
        <fullName evidence="7">Peptide/nickel transport system ATP-binding protein</fullName>
    </submittedName>
</protein>
<dbReference type="CDD" id="cd03257">
    <property type="entry name" value="ABC_NikE_OppD_transporters"/>
    <property type="match status" value="1"/>
</dbReference>
<dbReference type="Gene3D" id="3.40.50.300">
    <property type="entry name" value="P-loop containing nucleotide triphosphate hydrolases"/>
    <property type="match status" value="1"/>
</dbReference>
<evidence type="ECO:0000256" key="4">
    <source>
        <dbReference type="ARBA" id="ARBA00022741"/>
    </source>
</evidence>
<reference evidence="7 8" key="1">
    <citation type="submission" date="2018-06" db="EMBL/GenBank/DDBJ databases">
        <title>Genomic Encyclopedia of Archaeal and Bacterial Type Strains, Phase II (KMG-II): from individual species to whole genera.</title>
        <authorList>
            <person name="Goeker M."/>
        </authorList>
    </citation>
    <scope>NUCLEOTIDE SEQUENCE [LARGE SCALE GENOMIC DNA]</scope>
    <source>
        <strain evidence="7 8">DSM 24525</strain>
    </source>
</reference>
<dbReference type="RefSeq" id="WP_111400117.1">
    <property type="nucleotide sequence ID" value="NZ_QKYU01000030.1"/>
</dbReference>
<comment type="subcellular location">
    <subcellularLocation>
        <location evidence="1">Cell inner membrane</location>
        <topology evidence="1">Peripheral membrane protein</topology>
    </subcellularLocation>
</comment>
<sequence length="300" mass="32892">MSEPLLELRDLQKHYPTRHGLLRRAGAPVKAVDGISLSVQHGEVLGLVGESGCGKSTTGKTILKLTEPTGGSIRFMGEDITRWSRQRMLPLRRQMQIIFQDPNGSLNPRHSIGSILSAPFEIHGIARGAELAERVAALLRMVGLPPEAAQRHPHEFSGGQRQRIGIARALALRPRLIVADEPVSALDVSIQAQIINLLQRLRAELGLTYVFISHNLGVISQICDRVAVMYRGRVVELAPREALFFDARHPYTRMLLAAVPQPVPDAPRRTVSTEAWTAGESALLREVAPGHFVADHDSPG</sequence>
<dbReference type="OrthoDB" id="9815712at2"/>
<dbReference type="GO" id="GO:0016887">
    <property type="term" value="F:ATP hydrolysis activity"/>
    <property type="evidence" value="ECO:0007669"/>
    <property type="project" value="InterPro"/>
</dbReference>
<dbReference type="GO" id="GO:0015833">
    <property type="term" value="P:peptide transport"/>
    <property type="evidence" value="ECO:0007669"/>
    <property type="project" value="InterPro"/>
</dbReference>